<feature type="transmembrane region" description="Helical" evidence="1">
    <location>
        <begin position="45"/>
        <end position="65"/>
    </location>
</feature>
<dbReference type="AlphaFoldDB" id="A0A395JRN1"/>
<keyword evidence="1" id="KW-1133">Transmembrane helix</keyword>
<dbReference type="InParanoid" id="A0A395JRN1"/>
<comment type="caution">
    <text evidence="2">The sequence shown here is derived from an EMBL/GenBank/DDBJ whole genome shotgun (WGS) entry which is preliminary data.</text>
</comment>
<keyword evidence="1" id="KW-0472">Membrane</keyword>
<dbReference type="Proteomes" id="UP000253083">
    <property type="component" value="Unassembled WGS sequence"/>
</dbReference>
<dbReference type="OrthoDB" id="7057338at2"/>
<evidence type="ECO:0000313" key="3">
    <source>
        <dbReference type="Proteomes" id="UP000253083"/>
    </source>
</evidence>
<organism evidence="2 3">
    <name type="scientific">Arenicella xantha</name>
    <dbReference type="NCBI Taxonomy" id="644221"/>
    <lineage>
        <taxon>Bacteria</taxon>
        <taxon>Pseudomonadati</taxon>
        <taxon>Pseudomonadota</taxon>
        <taxon>Gammaproteobacteria</taxon>
        <taxon>Arenicellales</taxon>
        <taxon>Arenicellaceae</taxon>
        <taxon>Arenicella</taxon>
    </lineage>
</organism>
<evidence type="ECO:0000256" key="1">
    <source>
        <dbReference type="SAM" id="Phobius"/>
    </source>
</evidence>
<keyword evidence="1" id="KW-0812">Transmembrane</keyword>
<gene>
    <name evidence="2" type="ORF">DFR28_101481</name>
</gene>
<keyword evidence="3" id="KW-1185">Reference proteome</keyword>
<accession>A0A395JRN1</accession>
<proteinExistence type="predicted"/>
<feature type="transmembrane region" description="Helical" evidence="1">
    <location>
        <begin position="77"/>
        <end position="95"/>
    </location>
</feature>
<sequence>MTIKPRLNAFFIHLSISLLLAAILLTIVLLQWYPNGMIYAGGLEGLKLIVGVDLVLGPVLTFIVFDLAKPELKRDITLIGCLQLSCMGFGTWIVYTERPVAQVLMGDGVHLISLAESQDYDLKLSSYPGKNVKRIIMNLPENPKDWKTAQSLSEFVDAIPYLFRSDLYIGLDKVDEDVYKKRISQIKEFHSDELQVELAPMGGINGCDWIPLRSKHFKGLACFSKKNGVQKLNNTRLL</sequence>
<dbReference type="RefSeq" id="WP_113952695.1">
    <property type="nucleotide sequence ID" value="NZ_QNRT01000001.1"/>
</dbReference>
<feature type="transmembrane region" description="Helical" evidence="1">
    <location>
        <begin position="7"/>
        <end position="33"/>
    </location>
</feature>
<protein>
    <recommendedName>
        <fullName evidence="4">Type IV pilin accessory protein</fullName>
    </recommendedName>
</protein>
<name>A0A395JRN1_9GAMM</name>
<evidence type="ECO:0008006" key="4">
    <source>
        <dbReference type="Google" id="ProtNLM"/>
    </source>
</evidence>
<evidence type="ECO:0000313" key="2">
    <source>
        <dbReference type="EMBL" id="RBP53096.1"/>
    </source>
</evidence>
<reference evidence="2 3" key="1">
    <citation type="submission" date="2018-06" db="EMBL/GenBank/DDBJ databases">
        <title>Genomic Encyclopedia of Type Strains, Phase IV (KMG-IV): sequencing the most valuable type-strain genomes for metagenomic binning, comparative biology and taxonomic classification.</title>
        <authorList>
            <person name="Goeker M."/>
        </authorList>
    </citation>
    <scope>NUCLEOTIDE SEQUENCE [LARGE SCALE GENOMIC DNA]</scope>
    <source>
        <strain evidence="2 3">DSM 24032</strain>
    </source>
</reference>
<dbReference type="EMBL" id="QNRT01000001">
    <property type="protein sequence ID" value="RBP53096.1"/>
    <property type="molecule type" value="Genomic_DNA"/>
</dbReference>